<keyword evidence="6" id="KW-1185">Reference proteome</keyword>
<keyword evidence="3" id="KW-0998">Cell outer membrane</keyword>
<evidence type="ECO:0000256" key="3">
    <source>
        <dbReference type="ARBA" id="ARBA00023237"/>
    </source>
</evidence>
<dbReference type="Proteomes" id="UP001595683">
    <property type="component" value="Unassembled WGS sequence"/>
</dbReference>
<dbReference type="Pfam" id="PF00593">
    <property type="entry name" value="TonB_dep_Rec_b-barrel"/>
    <property type="match status" value="1"/>
</dbReference>
<keyword evidence="5" id="KW-0675">Receptor</keyword>
<reference evidence="6" key="1">
    <citation type="journal article" date="2019" name="Int. J. Syst. Evol. Microbiol.">
        <title>The Global Catalogue of Microorganisms (GCM) 10K type strain sequencing project: providing services to taxonomists for standard genome sequencing and annotation.</title>
        <authorList>
            <consortium name="The Broad Institute Genomics Platform"/>
            <consortium name="The Broad Institute Genome Sequencing Center for Infectious Disease"/>
            <person name="Wu L."/>
            <person name="Ma J."/>
        </authorList>
    </citation>
    <scope>NUCLEOTIDE SEQUENCE [LARGE SCALE GENOMIC DNA]</scope>
    <source>
        <strain evidence="6">KCTC 42224</strain>
    </source>
</reference>
<evidence type="ECO:0000313" key="5">
    <source>
        <dbReference type="EMBL" id="MFC3672125.1"/>
    </source>
</evidence>
<keyword evidence="2" id="KW-0472">Membrane</keyword>
<sequence>MGHEAVPVTGDPLVLAQADARGRALDATGIELAAQTFFDYDFLPPALHNFGVHGAFTFVDTKNPLTLNGVAVDTVQPLTSKYNYSLTGMYEDKVVSARVVYTWRSKAVLFDYSNNPIDGRYISAFGLLDAWVNFKLPYKFSLSITASNITNAAANRYVGEPGFETEIERQHFVNGRNFGATPPSEPSLAPLHQSGEGFFCDAPAQHGPMPARAGMLRVW</sequence>
<dbReference type="SUPFAM" id="SSF56935">
    <property type="entry name" value="Porins"/>
    <property type="match status" value="1"/>
</dbReference>
<dbReference type="Gene3D" id="2.40.170.20">
    <property type="entry name" value="TonB-dependent receptor, beta-barrel domain"/>
    <property type="match status" value="1"/>
</dbReference>
<dbReference type="RefSeq" id="WP_191325637.1">
    <property type="nucleotide sequence ID" value="NZ_BMZP01000020.1"/>
</dbReference>
<evidence type="ECO:0000256" key="2">
    <source>
        <dbReference type="ARBA" id="ARBA00023136"/>
    </source>
</evidence>
<evidence type="ECO:0000313" key="6">
    <source>
        <dbReference type="Proteomes" id="UP001595683"/>
    </source>
</evidence>
<dbReference type="PANTHER" id="PTHR40980">
    <property type="entry name" value="PLUG DOMAIN-CONTAINING PROTEIN"/>
    <property type="match status" value="1"/>
</dbReference>
<dbReference type="EMBL" id="JBHRYE010000019">
    <property type="protein sequence ID" value="MFC3672125.1"/>
    <property type="molecule type" value="Genomic_DNA"/>
</dbReference>
<organism evidence="5 6">
    <name type="scientific">Novosphingobium pokkalii</name>
    <dbReference type="NCBI Taxonomy" id="1770194"/>
    <lineage>
        <taxon>Bacteria</taxon>
        <taxon>Pseudomonadati</taxon>
        <taxon>Pseudomonadota</taxon>
        <taxon>Alphaproteobacteria</taxon>
        <taxon>Sphingomonadales</taxon>
        <taxon>Sphingomonadaceae</taxon>
        <taxon>Novosphingobium</taxon>
    </lineage>
</organism>
<protein>
    <submittedName>
        <fullName evidence="5">TonB-dependent receptor domain-containing protein</fullName>
    </submittedName>
</protein>
<dbReference type="PANTHER" id="PTHR40980:SF3">
    <property type="entry name" value="TONB-DEPENDENT RECEPTOR-LIKE BETA-BARREL DOMAIN-CONTAINING PROTEIN"/>
    <property type="match status" value="1"/>
</dbReference>
<proteinExistence type="predicted"/>
<gene>
    <name evidence="5" type="ORF">ACFOOT_11885</name>
</gene>
<feature type="domain" description="TonB-dependent receptor-like beta-barrel" evidence="4">
    <location>
        <begin position="14"/>
        <end position="149"/>
    </location>
</feature>
<evidence type="ECO:0000259" key="4">
    <source>
        <dbReference type="Pfam" id="PF00593"/>
    </source>
</evidence>
<comment type="caution">
    <text evidence="5">The sequence shown here is derived from an EMBL/GenBank/DDBJ whole genome shotgun (WGS) entry which is preliminary data.</text>
</comment>
<evidence type="ECO:0000256" key="1">
    <source>
        <dbReference type="ARBA" id="ARBA00004442"/>
    </source>
</evidence>
<name>A0ABV7V3W7_9SPHN</name>
<dbReference type="InterPro" id="IPR036942">
    <property type="entry name" value="Beta-barrel_TonB_sf"/>
</dbReference>
<comment type="subcellular location">
    <subcellularLocation>
        <location evidence="1">Cell outer membrane</location>
    </subcellularLocation>
</comment>
<dbReference type="InterPro" id="IPR000531">
    <property type="entry name" value="Beta-barrel_TonB"/>
</dbReference>
<accession>A0ABV7V3W7</accession>